<keyword evidence="2" id="KW-0614">Plasmid</keyword>
<gene>
    <name evidence="2" type="ORF">YBT1518_33936</name>
</gene>
<accession>A0A9W3KL16</accession>
<proteinExistence type="predicted"/>
<name>A0A9W3KL16_BACTU</name>
<evidence type="ECO:0000259" key="1">
    <source>
        <dbReference type="Pfam" id="PF17989"/>
    </source>
</evidence>
<reference evidence="2 3" key="1">
    <citation type="submission" date="2013-05" db="EMBL/GenBank/DDBJ databases">
        <title>Complete genome sequence of Bacillus thuringiensis YBT-1518, a typical strain with high toxicity to nematode.</title>
        <authorList>
            <person name="Wang P."/>
            <person name="Zhang C."/>
            <person name="Guo M."/>
            <person name="Guo S."/>
            <person name="Zhu Y."/>
            <person name="Zheng J."/>
            <person name="Zhu L."/>
            <person name="Ruan L."/>
            <person name="Peng D."/>
            <person name="Sun M."/>
        </authorList>
    </citation>
    <scope>NUCLEOTIDE SEQUENCE [LARGE SCALE GENOMIC DNA]</scope>
    <source>
        <strain evidence="2 3">YBT-1518</strain>
        <plasmid evidence="2 3">pBMB0231</plasmid>
    </source>
</reference>
<dbReference type="KEGG" id="bthu:YBT1518_33936"/>
<evidence type="ECO:0000313" key="2">
    <source>
        <dbReference type="EMBL" id="AHA75472.1"/>
    </source>
</evidence>
<dbReference type="RefSeq" id="WP_023523719.1">
    <property type="nucleotide sequence ID" value="NC_022876.1"/>
</dbReference>
<dbReference type="InterPro" id="IPR040607">
    <property type="entry name" value="ALP_N"/>
</dbReference>
<protein>
    <submittedName>
        <fullName evidence="2">F0F1 ATP synthase subunit alpha</fullName>
    </submittedName>
</protein>
<evidence type="ECO:0000313" key="3">
    <source>
        <dbReference type="Proteomes" id="UP000018566"/>
    </source>
</evidence>
<feature type="domain" description="Actin-like protein N-terminal" evidence="1">
    <location>
        <begin position="6"/>
        <end position="157"/>
    </location>
</feature>
<dbReference type="Gene3D" id="3.30.420.40">
    <property type="match status" value="1"/>
</dbReference>
<sequence length="338" mass="38768">MKSPYAIDLGIGFTKRAYRKHVNSPTTIKSEASTLAPVPIEDESEKLTKVSFMDVDFAYYIGEEAHQSEASFLPPFEEDIEQYYESDRFKQQLFGCIAKDYQENIVLPLVVTGLSLSCFGKQHEQLQKIIKKETSVQLDGKFITITVENALLLPQPIALHAYFVEESIIQERERVLIIDGGFRTLEITDMKQQLILNRYETELGCRKPLKKIENILREHVGESPTLHLHNLPDILDKGYICKEEIHCLQTSPISALVQKELNVHFQEILDVVQEQFLFHQYDKIIWTGGVVDMHKKRIQEKQGASPSIHILEPAKEAALHGYYILGCRVFEDIVQQPV</sequence>
<dbReference type="SUPFAM" id="SSF53067">
    <property type="entry name" value="Actin-like ATPase domain"/>
    <property type="match status" value="1"/>
</dbReference>
<organism evidence="2 3">
    <name type="scientific">Bacillus thuringiensis YBT-1518</name>
    <dbReference type="NCBI Taxonomy" id="529122"/>
    <lineage>
        <taxon>Bacteria</taxon>
        <taxon>Bacillati</taxon>
        <taxon>Bacillota</taxon>
        <taxon>Bacilli</taxon>
        <taxon>Bacillales</taxon>
        <taxon>Bacillaceae</taxon>
        <taxon>Bacillus</taxon>
        <taxon>Bacillus cereus group</taxon>
    </lineage>
</organism>
<dbReference type="Pfam" id="PF17989">
    <property type="entry name" value="ALP_N"/>
    <property type="match status" value="1"/>
</dbReference>
<dbReference type="EMBL" id="CP005938">
    <property type="protein sequence ID" value="AHA75472.1"/>
    <property type="molecule type" value="Genomic_DNA"/>
</dbReference>
<dbReference type="CDD" id="cd24021">
    <property type="entry name" value="ASKHA_NBD_ParM_Psk41-like"/>
    <property type="match status" value="1"/>
</dbReference>
<geneLocation type="plasmid" evidence="2 3">
    <name>pBMB0231</name>
</geneLocation>
<dbReference type="InterPro" id="IPR043129">
    <property type="entry name" value="ATPase_NBD"/>
</dbReference>
<dbReference type="Proteomes" id="UP000018566">
    <property type="component" value="Plasmid pBMB0231"/>
</dbReference>
<dbReference type="AlphaFoldDB" id="A0A9W3KL16"/>